<evidence type="ECO:0000313" key="6">
    <source>
        <dbReference type="Proteomes" id="UP000284835"/>
    </source>
</evidence>
<dbReference type="RefSeq" id="WP_118083925.1">
    <property type="nucleotide sequence ID" value="NZ_QSJS01000008.1"/>
</dbReference>
<dbReference type="AlphaFoldDB" id="A0A414HZ07"/>
<sequence length="62" mass="6247">MGVYQEPIVVDETNGIEPLYCTVALIVAVAYAAVVYEAAAFVSVLAAGLVAVGVLAFGPSCA</sequence>
<keyword evidence="1" id="KW-0812">Transmembrane</keyword>
<gene>
    <name evidence="4" type="ORF">DW775_08055</name>
    <name evidence="3" type="ORF">DW967_06215</name>
    <name evidence="2" type="ORF">DWV78_17245</name>
</gene>
<evidence type="ECO:0000313" key="2">
    <source>
        <dbReference type="EMBL" id="RGW30592.1"/>
    </source>
</evidence>
<keyword evidence="1" id="KW-0472">Membrane</keyword>
<dbReference type="EMBL" id="QSJS01000008">
    <property type="protein sequence ID" value="RHD94700.1"/>
    <property type="molecule type" value="Genomic_DNA"/>
</dbReference>
<feature type="transmembrane region" description="Helical" evidence="1">
    <location>
        <begin position="24"/>
        <end position="57"/>
    </location>
</feature>
<comment type="caution">
    <text evidence="4">The sequence shown here is derived from an EMBL/GenBank/DDBJ whole genome shotgun (WGS) entry which is preliminary data.</text>
</comment>
<protein>
    <submittedName>
        <fullName evidence="4">Uncharacterized protein</fullName>
    </submittedName>
</protein>
<keyword evidence="1" id="KW-1133">Transmembrane helix</keyword>
<evidence type="ECO:0000313" key="7">
    <source>
        <dbReference type="Proteomes" id="UP000286581"/>
    </source>
</evidence>
<evidence type="ECO:0000313" key="4">
    <source>
        <dbReference type="EMBL" id="RHD94700.1"/>
    </source>
</evidence>
<accession>A0A414HZ07</accession>
<evidence type="ECO:0000313" key="5">
    <source>
        <dbReference type="Proteomes" id="UP000283721"/>
    </source>
</evidence>
<evidence type="ECO:0000313" key="3">
    <source>
        <dbReference type="EMBL" id="RGZ93709.1"/>
    </source>
</evidence>
<reference evidence="5 6" key="1">
    <citation type="submission" date="2018-08" db="EMBL/GenBank/DDBJ databases">
        <title>A genome reference for cultivated species of the human gut microbiota.</title>
        <authorList>
            <person name="Zou Y."/>
            <person name="Xue W."/>
            <person name="Luo G."/>
        </authorList>
    </citation>
    <scope>NUCLEOTIDE SEQUENCE [LARGE SCALE GENOMIC DNA]</scope>
    <source>
        <strain evidence="2 7">AF12-8</strain>
        <strain evidence="4 6">AM30-13AC</strain>
        <strain evidence="3 5">AM47-6BH</strain>
    </source>
</reference>
<evidence type="ECO:0000256" key="1">
    <source>
        <dbReference type="SAM" id="Phobius"/>
    </source>
</evidence>
<proteinExistence type="predicted"/>
<name>A0A414HZ07_9FIRM</name>
<dbReference type="Proteomes" id="UP000283721">
    <property type="component" value="Unassembled WGS sequence"/>
</dbReference>
<dbReference type="EMBL" id="QSAE01000189">
    <property type="protein sequence ID" value="RGW30592.1"/>
    <property type="molecule type" value="Genomic_DNA"/>
</dbReference>
<dbReference type="Proteomes" id="UP000286581">
    <property type="component" value="Unassembled WGS sequence"/>
</dbReference>
<organism evidence="4 6">
    <name type="scientific">Agathobacter rectalis</name>
    <dbReference type="NCBI Taxonomy" id="39491"/>
    <lineage>
        <taxon>Bacteria</taxon>
        <taxon>Bacillati</taxon>
        <taxon>Bacillota</taxon>
        <taxon>Clostridia</taxon>
        <taxon>Lachnospirales</taxon>
        <taxon>Lachnospiraceae</taxon>
        <taxon>Agathobacter</taxon>
    </lineage>
</organism>
<dbReference type="EMBL" id="QSES01000009">
    <property type="protein sequence ID" value="RGZ93709.1"/>
    <property type="molecule type" value="Genomic_DNA"/>
</dbReference>
<dbReference type="Proteomes" id="UP000284835">
    <property type="component" value="Unassembled WGS sequence"/>
</dbReference>